<dbReference type="InterPro" id="IPR005474">
    <property type="entry name" value="Transketolase_N"/>
</dbReference>
<dbReference type="PANTHER" id="PTHR47514:SF1">
    <property type="entry name" value="TRANSKETOLASE N-TERMINAL SECTION-RELATED"/>
    <property type="match status" value="1"/>
</dbReference>
<comment type="similarity">
    <text evidence="2">Belongs to the transketolase family.</text>
</comment>
<feature type="domain" description="Transketolase N-terminal" evidence="4">
    <location>
        <begin position="39"/>
        <end position="264"/>
    </location>
</feature>
<evidence type="ECO:0000256" key="1">
    <source>
        <dbReference type="ARBA" id="ARBA00001964"/>
    </source>
</evidence>
<reference evidence="6" key="1">
    <citation type="submission" date="2010-12" db="EMBL/GenBank/DDBJ databases">
        <title>Complete sequence of Desulfovibrio aespoeensis Aspo-2.</title>
        <authorList>
            <consortium name="US DOE Joint Genome Institute"/>
            <person name="Lucas S."/>
            <person name="Copeland A."/>
            <person name="Lapidus A."/>
            <person name="Cheng J.-F."/>
            <person name="Goodwin L."/>
            <person name="Pitluck S."/>
            <person name="Chertkov O."/>
            <person name="Misra M."/>
            <person name="Detter J.C."/>
            <person name="Han C."/>
            <person name="Tapia R."/>
            <person name="Land M."/>
            <person name="Hauser L."/>
            <person name="Kyrpides N."/>
            <person name="Ivanova N."/>
            <person name="Ovchinnikova G."/>
            <person name="Pedersen K."/>
            <person name="Jagevall S."/>
            <person name="Hazen T."/>
            <person name="Woyke T."/>
        </authorList>
    </citation>
    <scope>NUCLEOTIDE SEQUENCE [LARGE SCALE GENOMIC DNA]</scope>
    <source>
        <strain evidence="6">ATCC 700646 / DSM 10631 / Aspo-2</strain>
    </source>
</reference>
<organism evidence="5 6">
    <name type="scientific">Pseudodesulfovibrio aespoeensis (strain ATCC 700646 / DSM 10631 / Aspo-2)</name>
    <name type="common">Desulfovibrio aespoeensis</name>
    <dbReference type="NCBI Taxonomy" id="643562"/>
    <lineage>
        <taxon>Bacteria</taxon>
        <taxon>Pseudomonadati</taxon>
        <taxon>Thermodesulfobacteriota</taxon>
        <taxon>Desulfovibrionia</taxon>
        <taxon>Desulfovibrionales</taxon>
        <taxon>Desulfovibrionaceae</taxon>
    </lineage>
</organism>
<proteinExistence type="inferred from homology"/>
<dbReference type="eggNOG" id="COG3959">
    <property type="taxonomic scope" value="Bacteria"/>
</dbReference>
<evidence type="ECO:0000259" key="4">
    <source>
        <dbReference type="Pfam" id="PF00456"/>
    </source>
</evidence>
<dbReference type="RefSeq" id="WP_013513042.1">
    <property type="nucleotide sequence ID" value="NC_014844.1"/>
</dbReference>
<protein>
    <submittedName>
        <fullName evidence="5">Transketolase domain-containing protein</fullName>
    </submittedName>
</protein>
<dbReference type="SUPFAM" id="SSF52518">
    <property type="entry name" value="Thiamin diphosphate-binding fold (THDP-binding)"/>
    <property type="match status" value="1"/>
</dbReference>
<dbReference type="Proteomes" id="UP000002191">
    <property type="component" value="Chromosome"/>
</dbReference>
<comment type="cofactor">
    <cofactor evidence="1">
        <name>thiamine diphosphate</name>
        <dbReference type="ChEBI" id="CHEBI:58937"/>
    </cofactor>
</comment>
<reference evidence="5 6" key="2">
    <citation type="journal article" date="2014" name="Genome Announc.">
        <title>Complete Genome Sequence of the Subsurface, Mesophilic Sulfate-Reducing Bacterium Desulfovibrio aespoeensis Aspo-2.</title>
        <authorList>
            <person name="Pedersen K."/>
            <person name="Bengtsson A."/>
            <person name="Edlund J."/>
            <person name="Rabe L."/>
            <person name="Hazen T."/>
            <person name="Chakraborty R."/>
            <person name="Goodwin L."/>
            <person name="Shapiro N."/>
        </authorList>
    </citation>
    <scope>NUCLEOTIDE SEQUENCE [LARGE SCALE GENOMIC DNA]</scope>
    <source>
        <strain evidence="6">ATCC 700646 / DSM 10631 / Aspo-2</strain>
    </source>
</reference>
<accession>E6VUG0</accession>
<sequence length="273" mass="29499">MQMTNEQMERQARQVWEQTLRVHALCQETRIASSISCIEIFVALFYGGEFRFDPKEPLAEGRDRLVISKGHGSISLYPILADLGFIDPLELERPGQPGALLKAIPDPHIPGYETVNGSLGHGIGVGAGMALGLRAKWSGSRVVVLCGDGELHEGAMWEGVMLAARHQLANLTLIVDNNRQCMLDFSQEVLGLAPLADKFRAFGWDTAEVDGHDVAAVRAVLQQALVRTSGGPMAVVANTIKGRGVKGLEGEPLCHIFNVKPEKVEAMLGGEPS</sequence>
<keyword evidence="6" id="KW-1185">Reference proteome</keyword>
<dbReference type="Gene3D" id="3.40.50.970">
    <property type="match status" value="1"/>
</dbReference>
<evidence type="ECO:0000256" key="2">
    <source>
        <dbReference type="ARBA" id="ARBA00007131"/>
    </source>
</evidence>
<evidence type="ECO:0000256" key="3">
    <source>
        <dbReference type="ARBA" id="ARBA00023052"/>
    </source>
</evidence>
<dbReference type="STRING" id="643562.Daes_0076"/>
<evidence type="ECO:0000313" key="5">
    <source>
        <dbReference type="EMBL" id="ADU61105.1"/>
    </source>
</evidence>
<dbReference type="EMBL" id="CP002431">
    <property type="protein sequence ID" value="ADU61105.1"/>
    <property type="molecule type" value="Genomic_DNA"/>
</dbReference>
<dbReference type="Pfam" id="PF00456">
    <property type="entry name" value="Transketolase_N"/>
    <property type="match status" value="1"/>
</dbReference>
<evidence type="ECO:0000313" key="6">
    <source>
        <dbReference type="Proteomes" id="UP000002191"/>
    </source>
</evidence>
<dbReference type="AlphaFoldDB" id="E6VUG0"/>
<gene>
    <name evidence="5" type="ordered locus">Daes_0076</name>
</gene>
<name>E6VUG0_PSEA9</name>
<dbReference type="PANTHER" id="PTHR47514">
    <property type="entry name" value="TRANSKETOLASE N-TERMINAL SECTION-RELATED"/>
    <property type="match status" value="1"/>
</dbReference>
<dbReference type="HOGENOM" id="CLU_009227_4_1_7"/>
<keyword evidence="3" id="KW-0786">Thiamine pyrophosphate</keyword>
<dbReference type="InterPro" id="IPR029061">
    <property type="entry name" value="THDP-binding"/>
</dbReference>
<dbReference type="KEGG" id="das:Daes_0076"/>